<dbReference type="InterPro" id="IPR010982">
    <property type="entry name" value="Lambda_DNA-bd_dom_sf"/>
</dbReference>
<dbReference type="SUPFAM" id="SSF47413">
    <property type="entry name" value="lambda repressor-like DNA-binding domains"/>
    <property type="match status" value="1"/>
</dbReference>
<organism evidence="1 2">
    <name type="scientific">Ramlibacter terrae</name>
    <dbReference type="NCBI Taxonomy" id="2732511"/>
    <lineage>
        <taxon>Bacteria</taxon>
        <taxon>Pseudomonadati</taxon>
        <taxon>Pseudomonadota</taxon>
        <taxon>Betaproteobacteria</taxon>
        <taxon>Burkholderiales</taxon>
        <taxon>Comamonadaceae</taxon>
        <taxon>Ramlibacter</taxon>
    </lineage>
</organism>
<protein>
    <submittedName>
        <fullName evidence="1">Helix-turn-helix transcriptional regulator</fullName>
    </submittedName>
</protein>
<dbReference type="Gene3D" id="1.10.260.40">
    <property type="entry name" value="lambda repressor-like DNA-binding domains"/>
    <property type="match status" value="1"/>
</dbReference>
<accession>A0ABX6P628</accession>
<proteinExistence type="predicted"/>
<gene>
    <name evidence="1" type="ORF">HK414_26430</name>
</gene>
<name>A0ABX6P628_9BURK</name>
<reference evidence="1 2" key="1">
    <citation type="submission" date="2020-05" db="EMBL/GenBank/DDBJ databases">
        <title>Ramlibacter rhizophilus sp. nov., isolated from rhizosphere soil of national flower Mugunghwa from South Korea.</title>
        <authorList>
            <person name="Zheng-Fei Y."/>
            <person name="Huan T."/>
        </authorList>
    </citation>
    <scope>NUCLEOTIDE SEQUENCE [LARGE SCALE GENOMIC DNA]</scope>
    <source>
        <strain evidence="1 2">H242</strain>
    </source>
</reference>
<evidence type="ECO:0000313" key="1">
    <source>
        <dbReference type="EMBL" id="QJW85545.1"/>
    </source>
</evidence>
<evidence type="ECO:0000313" key="2">
    <source>
        <dbReference type="Proteomes" id="UP000500826"/>
    </source>
</evidence>
<dbReference type="EMBL" id="CP053418">
    <property type="protein sequence ID" value="QJW85545.1"/>
    <property type="molecule type" value="Genomic_DNA"/>
</dbReference>
<sequence length="114" mass="12018">MTAGRTTAPLASTVEAKRLTWKQVSQSTGVSASTLTRMAQGKRPDASSLAALSAWSGINPAAFVEGVETPTAGDKQDFVTEFSALLRAQKDLSGDAKNALEGLVRAAYEQFKVK</sequence>
<dbReference type="Proteomes" id="UP000500826">
    <property type="component" value="Chromosome"/>
</dbReference>
<keyword evidence="2" id="KW-1185">Reference proteome</keyword>